<protein>
    <submittedName>
        <fullName evidence="1">Cytadherence high molecular weight protein 1</fullName>
    </submittedName>
</protein>
<dbReference type="AlphaFoldDB" id="A0A0A9Z0F0"/>
<reference evidence="1" key="1">
    <citation type="journal article" date="2014" name="PLoS ONE">
        <title>Transcriptome-Based Identification of ABC Transporters in the Western Tarnished Plant Bug Lygus hesperus.</title>
        <authorList>
            <person name="Hull J.J."/>
            <person name="Chaney K."/>
            <person name="Geib S.M."/>
            <person name="Fabrick J.A."/>
            <person name="Brent C.S."/>
            <person name="Walsh D."/>
            <person name="Lavine L.C."/>
        </authorList>
    </citation>
    <scope>NUCLEOTIDE SEQUENCE</scope>
</reference>
<accession>A0A0A9Z0F0</accession>
<sequence length="351" mass="40649">SKTKILCFHKGRLKRSAIVPSYKGKSLEMTGRATYLGVVFSSSSLFLESTRAAIVKARVASGVVFKTLYRSKNRSWEAQNRLFNSIIMSTMMYGVQIWGLRYMENLEVVQIGYYKRLLKMPVTTPSFYVRLEAGIIHIAYRVIELTLGWVLKMAEMSDDRLPKMFVKKAIQLHNKASNIKYNWWSQVVGVLRKYGCSNELEFDDVSALKNQIKQTLFNLKEFLANSDRRALEQSRYSFKYSALMANYKVEVGFLNVDMPFIFKQLVAQLRASGNYKFKLKIKKFSITIDPKQTCSICNMLIEESLYHVLCVCPIYTFSRDYYIPEAGNLKEDDYYIELLQEVNLAKAAKLY</sequence>
<organism evidence="1">
    <name type="scientific">Lygus hesperus</name>
    <name type="common">Western plant bug</name>
    <dbReference type="NCBI Taxonomy" id="30085"/>
    <lineage>
        <taxon>Eukaryota</taxon>
        <taxon>Metazoa</taxon>
        <taxon>Ecdysozoa</taxon>
        <taxon>Arthropoda</taxon>
        <taxon>Hexapoda</taxon>
        <taxon>Insecta</taxon>
        <taxon>Pterygota</taxon>
        <taxon>Neoptera</taxon>
        <taxon>Paraneoptera</taxon>
        <taxon>Hemiptera</taxon>
        <taxon>Heteroptera</taxon>
        <taxon>Panheteroptera</taxon>
        <taxon>Cimicomorpha</taxon>
        <taxon>Miridae</taxon>
        <taxon>Mirini</taxon>
        <taxon>Lygus</taxon>
    </lineage>
</organism>
<reference evidence="1" key="2">
    <citation type="submission" date="2014-07" db="EMBL/GenBank/DDBJ databases">
        <authorList>
            <person name="Hull J."/>
        </authorList>
    </citation>
    <scope>NUCLEOTIDE SEQUENCE</scope>
</reference>
<gene>
    <name evidence="1" type="primary">hlp1</name>
    <name evidence="1" type="ORF">CM83_9373</name>
</gene>
<feature type="non-terminal residue" evidence="1">
    <location>
        <position position="1"/>
    </location>
</feature>
<feature type="non-terminal residue" evidence="1">
    <location>
        <position position="351"/>
    </location>
</feature>
<name>A0A0A9Z0F0_LYGHE</name>
<evidence type="ECO:0000313" key="1">
    <source>
        <dbReference type="EMBL" id="JAG37934.1"/>
    </source>
</evidence>
<dbReference type="EMBL" id="GBHO01005670">
    <property type="protein sequence ID" value="JAG37934.1"/>
    <property type="molecule type" value="Transcribed_RNA"/>
</dbReference>
<proteinExistence type="predicted"/>